<reference evidence="4" key="3">
    <citation type="submission" date="2015-06" db="UniProtKB">
        <authorList>
            <consortium name="EnsemblMetazoa"/>
        </authorList>
    </citation>
    <scope>IDENTIFICATION</scope>
</reference>
<evidence type="ECO:0000313" key="3">
    <source>
        <dbReference type="EMBL" id="ELU11073.1"/>
    </source>
</evidence>
<dbReference type="EnsemblMetazoa" id="CapteT190733">
    <property type="protein sequence ID" value="CapteP190733"/>
    <property type="gene ID" value="CapteG190733"/>
</dbReference>
<dbReference type="Pfam" id="PF13086">
    <property type="entry name" value="AAA_11"/>
    <property type="match status" value="1"/>
</dbReference>
<feature type="domain" description="DNA2/NAM7 helicase helicase" evidence="1">
    <location>
        <begin position="404"/>
        <end position="490"/>
    </location>
</feature>
<dbReference type="Gene3D" id="3.40.50.300">
    <property type="entry name" value="P-loop containing nucleotide triphosphate hydrolases"/>
    <property type="match status" value="1"/>
</dbReference>
<dbReference type="Proteomes" id="UP000014760">
    <property type="component" value="Unassembled WGS sequence"/>
</dbReference>
<dbReference type="PANTHER" id="PTHR10887:SF341">
    <property type="entry name" value="NFX1-TYPE ZINC FINGER-CONTAINING PROTEIN 1"/>
    <property type="match status" value="1"/>
</dbReference>
<evidence type="ECO:0000259" key="2">
    <source>
        <dbReference type="Pfam" id="PF25396"/>
    </source>
</evidence>
<feature type="non-terminal residue" evidence="3">
    <location>
        <position position="490"/>
    </location>
</feature>
<protein>
    <submittedName>
        <fullName evidence="3 4">Uncharacterized protein</fullName>
    </submittedName>
</protein>
<dbReference type="InterPro" id="IPR027417">
    <property type="entry name" value="P-loop_NTPase"/>
</dbReference>
<dbReference type="InterPro" id="IPR045055">
    <property type="entry name" value="DNA2/NAM7-like"/>
</dbReference>
<accession>R7UWU5</accession>
<dbReference type="SUPFAM" id="SSF52540">
    <property type="entry name" value="P-loop containing nucleoside triphosphate hydrolases"/>
    <property type="match status" value="1"/>
</dbReference>
<proteinExistence type="predicted"/>
<dbReference type="OrthoDB" id="2423195at2759"/>
<evidence type="ECO:0000313" key="4">
    <source>
        <dbReference type="EnsemblMetazoa" id="CapteP190733"/>
    </source>
</evidence>
<dbReference type="AlphaFoldDB" id="R7UWU5"/>
<dbReference type="STRING" id="283909.R7UWU5"/>
<keyword evidence="5" id="KW-1185">Reference proteome</keyword>
<dbReference type="EMBL" id="AMQN01040735">
    <property type="status" value="NOT_ANNOTATED_CDS"/>
    <property type="molecule type" value="Genomic_DNA"/>
</dbReference>
<name>R7UWU5_CAPTE</name>
<organism evidence="3">
    <name type="scientific">Capitella teleta</name>
    <name type="common">Polychaete worm</name>
    <dbReference type="NCBI Taxonomy" id="283909"/>
    <lineage>
        <taxon>Eukaryota</taxon>
        <taxon>Metazoa</taxon>
        <taxon>Spiralia</taxon>
        <taxon>Lophotrochozoa</taxon>
        <taxon>Annelida</taxon>
        <taxon>Polychaeta</taxon>
        <taxon>Sedentaria</taxon>
        <taxon>Scolecida</taxon>
        <taxon>Capitellidae</taxon>
        <taxon>Capitella</taxon>
    </lineage>
</organism>
<reference evidence="3 5" key="2">
    <citation type="journal article" date="2013" name="Nature">
        <title>Insights into bilaterian evolution from three spiralian genomes.</title>
        <authorList>
            <person name="Simakov O."/>
            <person name="Marletaz F."/>
            <person name="Cho S.J."/>
            <person name="Edsinger-Gonzales E."/>
            <person name="Havlak P."/>
            <person name="Hellsten U."/>
            <person name="Kuo D.H."/>
            <person name="Larsson T."/>
            <person name="Lv J."/>
            <person name="Arendt D."/>
            <person name="Savage R."/>
            <person name="Osoegawa K."/>
            <person name="de Jong P."/>
            <person name="Grimwood J."/>
            <person name="Chapman J.A."/>
            <person name="Shapiro H."/>
            <person name="Aerts A."/>
            <person name="Otillar R.P."/>
            <person name="Terry A.Y."/>
            <person name="Boore J.L."/>
            <person name="Grigoriev I.V."/>
            <person name="Lindberg D.R."/>
            <person name="Seaver E.C."/>
            <person name="Weisblat D.A."/>
            <person name="Putnam N.H."/>
            <person name="Rokhsar D.S."/>
        </authorList>
    </citation>
    <scope>NUCLEOTIDE SEQUENCE</scope>
    <source>
        <strain evidence="3 5">I ESC-2004</strain>
    </source>
</reference>
<sequence length="490" mass="55949">MDQEMNTAEMSIAMDMLRLTSDHKLKEIEAEKVSGFIQYGMHLPGMRQNCISLLSMVLESDVFIASIVSFVLGSFRSAADLLNVIEICQSSLQYIPGFSVPKTTVLLSQVNAVVTRDFQLNQDLVEKLHEVEEMKTILVRDRKPANNASAYDIEDDLNPQEDFRSLPITPTLDDLMSDELPFLRKNKATGGYRSVEHYLDVQFRLLREDFICPLRNGIQELLKSKELSKQTKLNYQGDIRLYKGVYIDMPLCGRYGIVYRLTFDVTTLKRVNWEHSKRLITGSLICLSADNFKTILFAVVCERDAKELSCGHILIELTDPWHEVDSAVQYEMVENTVYFEAYRHSLKRMQEIKDLPFKEYLLEGDFDGVMAPKYLREPDATLVLSGRRYPALEMSKWPEKEALELNESQFNAFQNALTKEFAIIQGPPGTGKTYLGLKVMKTLLENTETWRDRGQGCILIVCHTNHALDQFLEGIISQSALEPGQLVRIG</sequence>
<reference evidence="5" key="1">
    <citation type="submission" date="2012-12" db="EMBL/GenBank/DDBJ databases">
        <authorList>
            <person name="Hellsten U."/>
            <person name="Grimwood J."/>
            <person name="Chapman J.A."/>
            <person name="Shapiro H."/>
            <person name="Aerts A."/>
            <person name="Otillar R.P."/>
            <person name="Terry A.Y."/>
            <person name="Boore J.L."/>
            <person name="Simakov O."/>
            <person name="Marletaz F."/>
            <person name="Cho S.-J."/>
            <person name="Edsinger-Gonzales E."/>
            <person name="Havlak P."/>
            <person name="Kuo D.-H."/>
            <person name="Larsson T."/>
            <person name="Lv J."/>
            <person name="Arendt D."/>
            <person name="Savage R."/>
            <person name="Osoegawa K."/>
            <person name="de Jong P."/>
            <person name="Lindberg D.R."/>
            <person name="Seaver E.C."/>
            <person name="Weisblat D.A."/>
            <person name="Putnam N.H."/>
            <person name="Grigoriev I.V."/>
            <person name="Rokhsar D.S."/>
        </authorList>
    </citation>
    <scope>NUCLEOTIDE SEQUENCE</scope>
    <source>
        <strain evidence="5">I ESC-2004</strain>
    </source>
</reference>
<evidence type="ECO:0000259" key="1">
    <source>
        <dbReference type="Pfam" id="PF13086"/>
    </source>
</evidence>
<dbReference type="GO" id="GO:0031048">
    <property type="term" value="P:regulatory ncRNA-mediated heterochromatin formation"/>
    <property type="evidence" value="ECO:0007669"/>
    <property type="project" value="TreeGrafter"/>
</dbReference>
<evidence type="ECO:0000313" key="5">
    <source>
        <dbReference type="Proteomes" id="UP000014760"/>
    </source>
</evidence>
<dbReference type="HOGENOM" id="CLU_557341_0_0_1"/>
<dbReference type="OMA" id="NCDCANG"/>
<dbReference type="EMBL" id="KB297001">
    <property type="protein sequence ID" value="ELU11073.1"/>
    <property type="molecule type" value="Genomic_DNA"/>
</dbReference>
<dbReference type="GO" id="GO:0004386">
    <property type="term" value="F:helicase activity"/>
    <property type="evidence" value="ECO:0007669"/>
    <property type="project" value="InterPro"/>
</dbReference>
<dbReference type="PANTHER" id="PTHR10887">
    <property type="entry name" value="DNA2/NAM7 HELICASE FAMILY"/>
    <property type="match status" value="1"/>
</dbReference>
<dbReference type="InterPro" id="IPR041677">
    <property type="entry name" value="DNA2/NAM7_AAA_11"/>
</dbReference>
<dbReference type="Pfam" id="PF25396">
    <property type="entry name" value="ZNFX1"/>
    <property type="match status" value="1"/>
</dbReference>
<gene>
    <name evidence="3" type="ORF">CAPTEDRAFT_190733</name>
</gene>
<dbReference type="InterPro" id="IPR057373">
    <property type="entry name" value="ZNFX1"/>
</dbReference>
<dbReference type="GO" id="GO:0031380">
    <property type="term" value="C:nuclear RNA-directed RNA polymerase complex"/>
    <property type="evidence" value="ECO:0007669"/>
    <property type="project" value="TreeGrafter"/>
</dbReference>
<feature type="domain" description="ZNFX1" evidence="2">
    <location>
        <begin position="236"/>
        <end position="335"/>
    </location>
</feature>